<evidence type="ECO:0000256" key="1">
    <source>
        <dbReference type="SAM" id="MobiDB-lite"/>
    </source>
</evidence>
<keyword evidence="3" id="KW-1185">Reference proteome</keyword>
<feature type="compositionally biased region" description="Polar residues" evidence="1">
    <location>
        <begin position="332"/>
        <end position="342"/>
    </location>
</feature>
<feature type="compositionally biased region" description="Basic and acidic residues" evidence="1">
    <location>
        <begin position="175"/>
        <end position="195"/>
    </location>
</feature>
<feature type="region of interest" description="Disordered" evidence="1">
    <location>
        <begin position="1"/>
        <end position="447"/>
    </location>
</feature>
<reference evidence="2 3" key="1">
    <citation type="journal article" date="2018" name="PLoS Pathog.">
        <title>Evolution of structural diversity of trichothecenes, a family of toxins produced by plant pathogenic and entomopathogenic fungi.</title>
        <authorList>
            <person name="Proctor R.H."/>
            <person name="McCormick S.P."/>
            <person name="Kim H.S."/>
            <person name="Cardoza R.E."/>
            <person name="Stanley A.M."/>
            <person name="Lindo L."/>
            <person name="Kelly A."/>
            <person name="Brown D.W."/>
            <person name="Lee T."/>
            <person name="Vaughan M.M."/>
            <person name="Alexander N.J."/>
            <person name="Busman M."/>
            <person name="Gutierrez S."/>
        </authorList>
    </citation>
    <scope>NUCLEOTIDE SEQUENCE [LARGE SCALE GENOMIC DNA]</scope>
    <source>
        <strain evidence="2 3">NRRL 3299</strain>
    </source>
</reference>
<evidence type="ECO:0000313" key="2">
    <source>
        <dbReference type="EMBL" id="RGP74904.1"/>
    </source>
</evidence>
<feature type="compositionally biased region" description="Basic and acidic residues" evidence="1">
    <location>
        <begin position="407"/>
        <end position="436"/>
    </location>
</feature>
<dbReference type="STRING" id="5514.A0A395SR06"/>
<accession>A0A395SR06</accession>
<feature type="compositionally biased region" description="Basic and acidic residues" evidence="1">
    <location>
        <begin position="15"/>
        <end position="30"/>
    </location>
</feature>
<dbReference type="AlphaFoldDB" id="A0A395SR06"/>
<comment type="caution">
    <text evidence="2">The sequence shown here is derived from an EMBL/GenBank/DDBJ whole genome shotgun (WGS) entry which is preliminary data.</text>
</comment>
<feature type="compositionally biased region" description="Basic and acidic residues" evidence="1">
    <location>
        <begin position="113"/>
        <end position="122"/>
    </location>
</feature>
<feature type="compositionally biased region" description="Low complexity" evidence="1">
    <location>
        <begin position="272"/>
        <end position="285"/>
    </location>
</feature>
<organism evidence="2 3">
    <name type="scientific">Fusarium sporotrichioides</name>
    <dbReference type="NCBI Taxonomy" id="5514"/>
    <lineage>
        <taxon>Eukaryota</taxon>
        <taxon>Fungi</taxon>
        <taxon>Dikarya</taxon>
        <taxon>Ascomycota</taxon>
        <taxon>Pezizomycotina</taxon>
        <taxon>Sordariomycetes</taxon>
        <taxon>Hypocreomycetidae</taxon>
        <taxon>Hypocreales</taxon>
        <taxon>Nectriaceae</taxon>
        <taxon>Fusarium</taxon>
    </lineage>
</organism>
<dbReference type="PANTHER" id="PTHR48176:SF1">
    <property type="entry name" value="DDRGK DOMAIN-CONTAINING PROTEIN 1"/>
    <property type="match status" value="1"/>
</dbReference>
<evidence type="ECO:0000313" key="3">
    <source>
        <dbReference type="Proteomes" id="UP000266152"/>
    </source>
</evidence>
<feature type="compositionally biased region" description="Acidic residues" evidence="1">
    <location>
        <begin position="129"/>
        <end position="139"/>
    </location>
</feature>
<feature type="compositionally biased region" description="Polar residues" evidence="1">
    <location>
        <begin position="163"/>
        <end position="172"/>
    </location>
</feature>
<dbReference type="PANTHER" id="PTHR48176">
    <property type="entry name" value="DDRGK DOMAIN-CONTAINING PROTEIN 1"/>
    <property type="match status" value="1"/>
</dbReference>
<name>A0A395SR06_FUSSP</name>
<feature type="compositionally biased region" description="Polar residues" evidence="1">
    <location>
        <begin position="49"/>
        <end position="72"/>
    </location>
</feature>
<feature type="compositionally biased region" description="Polar residues" evidence="1">
    <location>
        <begin position="362"/>
        <end position="377"/>
    </location>
</feature>
<feature type="compositionally biased region" description="Polar residues" evidence="1">
    <location>
        <begin position="221"/>
        <end position="250"/>
    </location>
</feature>
<proteinExistence type="predicted"/>
<sequence length="857" mass="97224">MARLRSRGNAFAHSAEPEVTARTRRNDGIRHSQRSSVPVRSIEADSGPQVRNTRQRSAASTRSQFQPSSSKGRVTRSMVENAPHHESSPTPLRKRRSGVAAAEEQLPKRQRSTSHESAKEDDLPQPDQQNEEIDKDEESIPPLDFFDGINKNIGASVVPNKRPSLQSNTSVENPAKNDGEPLSHVGTSHESKNDETIIAATAEQHESQSLVRDLTELETILEQSGTVHTEAPQSAQPVSQPDALQTESQQSSRRKSGPRRKKASYYEANQDSVPSPSPSTQPISSRNFLVNDSIYDVPDSPPRQSNQTPLAEKSQKAPVSTDRSALAKKSEASQQTPISTGGSILKMKQEQRSSQSHQRRSTVSTKKQEQNSSQSYQRRSKVSTQHEDEEEQEENSREEGDEQQEENSQRKVDEQQEENSQREGDESGDDDSHSSDSEPEMNQDLDASQPVEDSLLLDAPPADSQAADSTPTTLMKRTYVQKLMHIMTLQGWMGKRFWKNDFLEQAADKSDQLAAQPDCPVLPTRILAWLFNLYELCKEIPKAPKIDQLAYLREHAADFGTLVSNLRQSIDSFTSGINTAMGDADPKKVEVGLRSVTRLRRRIIPMLVLLLDMTFEAGCGASLGNGKKASQQTGEFTVYLLELLERAAGWVHRLSQAVESWYELHAPRRERDRTEEAQANRAAFRSAIATLKQELRKARRDLDKSKPAPEALMQKDEAIRKEREAREQERRERQNLQMQRFRDSIQRINPYRRPATARTILREVPVPHRPSRPHPAPSQQLSEQDYYERHGWHYWEDDQILTLIRTTAHPNFENFQWMLPDRSPNELRERSRYLKLVVRNKYERKGIAPPGFCMDED</sequence>
<dbReference type="EMBL" id="PXOF01000019">
    <property type="protein sequence ID" value="RGP74904.1"/>
    <property type="molecule type" value="Genomic_DNA"/>
</dbReference>
<gene>
    <name evidence="2" type="ORF">FSPOR_1077</name>
</gene>
<dbReference type="GO" id="GO:0044389">
    <property type="term" value="F:ubiquitin-like protein ligase binding"/>
    <property type="evidence" value="ECO:0007669"/>
    <property type="project" value="TreeGrafter"/>
</dbReference>
<dbReference type="InterPro" id="IPR050899">
    <property type="entry name" value="DDRGK_domain-containing"/>
</dbReference>
<feature type="compositionally biased region" description="Basic residues" evidence="1">
    <location>
        <begin position="252"/>
        <end position="263"/>
    </location>
</feature>
<protein>
    <submittedName>
        <fullName evidence="2">Uncharacterized protein</fullName>
    </submittedName>
</protein>
<dbReference type="Proteomes" id="UP000266152">
    <property type="component" value="Unassembled WGS sequence"/>
</dbReference>
<feature type="region of interest" description="Disordered" evidence="1">
    <location>
        <begin position="698"/>
        <end position="782"/>
    </location>
</feature>
<feature type="compositionally biased region" description="Basic and acidic residues" evidence="1">
    <location>
        <begin position="698"/>
        <end position="745"/>
    </location>
</feature>